<dbReference type="OrthoDB" id="3196285at2"/>
<dbReference type="PANTHER" id="PTHR33744">
    <property type="entry name" value="CARBOHYDRATE DIACID REGULATOR"/>
    <property type="match status" value="1"/>
</dbReference>
<dbReference type="PANTHER" id="PTHR33744:SF1">
    <property type="entry name" value="DNA-BINDING TRANSCRIPTIONAL ACTIVATOR ADER"/>
    <property type="match status" value="1"/>
</dbReference>
<keyword evidence="4" id="KW-1185">Reference proteome</keyword>
<dbReference type="Pfam" id="PF14361">
    <property type="entry name" value="RsbRD_N"/>
    <property type="match status" value="1"/>
</dbReference>
<protein>
    <submittedName>
        <fullName evidence="3">Uncharacterized protein</fullName>
    </submittedName>
</protein>
<feature type="domain" description="PucR C-terminal helix-turn-helix" evidence="1">
    <location>
        <begin position="292"/>
        <end position="348"/>
    </location>
</feature>
<proteinExistence type="predicted"/>
<organism evidence="3 4">
    <name type="scientific">Actinokineospora bangkokensis</name>
    <dbReference type="NCBI Taxonomy" id="1193682"/>
    <lineage>
        <taxon>Bacteria</taxon>
        <taxon>Bacillati</taxon>
        <taxon>Actinomycetota</taxon>
        <taxon>Actinomycetes</taxon>
        <taxon>Pseudonocardiales</taxon>
        <taxon>Pseudonocardiaceae</taxon>
        <taxon>Actinokineospora</taxon>
    </lineage>
</organism>
<dbReference type="InterPro" id="IPR051448">
    <property type="entry name" value="CdaR-like_regulators"/>
</dbReference>
<dbReference type="Gene3D" id="1.10.10.2840">
    <property type="entry name" value="PucR C-terminal helix-turn-helix domain"/>
    <property type="match status" value="1"/>
</dbReference>
<evidence type="ECO:0000259" key="1">
    <source>
        <dbReference type="Pfam" id="PF13556"/>
    </source>
</evidence>
<dbReference type="RefSeq" id="WP_075974942.1">
    <property type="nucleotide sequence ID" value="NZ_MKQR01000011.1"/>
</dbReference>
<dbReference type="InterPro" id="IPR042070">
    <property type="entry name" value="PucR_C-HTH_sf"/>
</dbReference>
<dbReference type="Proteomes" id="UP000186040">
    <property type="component" value="Unassembled WGS sequence"/>
</dbReference>
<dbReference type="Pfam" id="PF13556">
    <property type="entry name" value="HTH_30"/>
    <property type="match status" value="1"/>
</dbReference>
<comment type="caution">
    <text evidence="3">The sequence shown here is derived from an EMBL/GenBank/DDBJ whole genome shotgun (WGS) entry which is preliminary data.</text>
</comment>
<evidence type="ECO:0000259" key="2">
    <source>
        <dbReference type="Pfam" id="PF14361"/>
    </source>
</evidence>
<accession>A0A1Q9LMI1</accession>
<dbReference type="InterPro" id="IPR025736">
    <property type="entry name" value="PucR_C-HTH_dom"/>
</dbReference>
<evidence type="ECO:0000313" key="4">
    <source>
        <dbReference type="Proteomes" id="UP000186040"/>
    </source>
</evidence>
<sequence>MNAPLSAARAEVVRAALDAVGPLPRAAATTAAVLAEAGFAAVVQPGAAQDSGWRRLAAGFGMAERRAGRPVDDVHVVVGRAARAGWHRLTALAAASGTPPEDLLPMADRVFEFTEALLRAITAGHVLSADRVSERAALLRDLAHGVPAGDMPRRAAAAGWSLPDRVVAVVPAHPVYVDAGDLDERVLVDTTRPCSCALLPPEAVAAAVTALAAGAPVGVGLPVPVHLAHRSAHYARQVVELARAAGSPPPVVHAADHLGALVARSDRDLARLVLREDLGPLAAQSPARRDRLVRTLAAWLDLHGDVRAVADHLDLHTETVRSRLRHLDGLVGPAARSPDTALVWRLALNSGLVDGR</sequence>
<dbReference type="AlphaFoldDB" id="A0A1Q9LMI1"/>
<evidence type="ECO:0000313" key="3">
    <source>
        <dbReference type="EMBL" id="OLR93238.1"/>
    </source>
</evidence>
<reference evidence="3 4" key="1">
    <citation type="submission" date="2016-10" db="EMBL/GenBank/DDBJ databases">
        <title>The Draft Genome Sequence of Actinokineospora bangkokensis 44EHWT reveals the biosynthetic pathway of antifungal compounds Thailandins with unusual extender unit butylmalonyl-CoA.</title>
        <authorList>
            <person name="Greule A."/>
            <person name="Intra B."/>
            <person name="Flemming S."/>
            <person name="Rommel M.G."/>
            <person name="Panbangred W."/>
            <person name="Bechthold A."/>
        </authorList>
    </citation>
    <scope>NUCLEOTIDE SEQUENCE [LARGE SCALE GENOMIC DNA]</scope>
    <source>
        <strain evidence="3 4">44EHW</strain>
    </source>
</reference>
<dbReference type="InterPro" id="IPR025751">
    <property type="entry name" value="RsbRD_N_dom"/>
</dbReference>
<gene>
    <name evidence="3" type="ORF">BJP25_17275</name>
</gene>
<name>A0A1Q9LMI1_9PSEU</name>
<feature type="domain" description="RsbT co-antagonist protein RsbRD N-terminal" evidence="2">
    <location>
        <begin position="10"/>
        <end position="137"/>
    </location>
</feature>
<dbReference type="STRING" id="1193682.BJP25_17275"/>
<dbReference type="EMBL" id="MKQR01000011">
    <property type="protein sequence ID" value="OLR93238.1"/>
    <property type="molecule type" value="Genomic_DNA"/>
</dbReference>